<protein>
    <submittedName>
        <fullName evidence="2">Uncharacterized protein</fullName>
    </submittedName>
</protein>
<feature type="region of interest" description="Disordered" evidence="1">
    <location>
        <begin position="106"/>
        <end position="129"/>
    </location>
</feature>
<proteinExistence type="predicted"/>
<organism evidence="2 3">
    <name type="scientific">Patiriisocius marinus</name>
    <dbReference type="NCBI Taxonomy" id="1397112"/>
    <lineage>
        <taxon>Bacteria</taxon>
        <taxon>Pseudomonadati</taxon>
        <taxon>Bacteroidota</taxon>
        <taxon>Flavobacteriia</taxon>
        <taxon>Flavobacteriales</taxon>
        <taxon>Flavobacteriaceae</taxon>
        <taxon>Patiriisocius</taxon>
    </lineage>
</organism>
<reference evidence="2 3" key="1">
    <citation type="submission" date="2019-08" db="EMBL/GenBank/DDBJ databases">
        <title>Draft genome sequence of Ulvibacter marinus type strain NBRC 109484.</title>
        <authorList>
            <person name="Kawano K."/>
            <person name="Ushijima N."/>
            <person name="Kihara M."/>
            <person name="Itoh H."/>
        </authorList>
    </citation>
    <scope>NUCLEOTIDE SEQUENCE [LARGE SCALE GENOMIC DNA]</scope>
    <source>
        <strain evidence="2 3">NBRC 109484</strain>
    </source>
</reference>
<sequence length="237" mass="26651">MMVFSLFSCEQETIDTPDNNIADLQNSITNQNRTIDAEILENSLQWASYTVAEVLLKNTEFESYFNSKINGNKTVSLNSLLNDSSFLGIGFRNTFENTLLASISGVGHPEGQQGRPRLPIGGSDSDSTSQQQTLDYLDYILNNNCIEIYIPYNLVFTKNIIYTTGHPLDNDNFSSGIKLTRERVDIVVFENIDYLAPSMGMMRNNIILARPVRTFSSNSTTCLYSDYSGIDFTTFFN</sequence>
<dbReference type="EMBL" id="BKCG01000001">
    <property type="protein sequence ID" value="GER58484.1"/>
    <property type="molecule type" value="Genomic_DNA"/>
</dbReference>
<name>A0A5J4IUQ5_9FLAO</name>
<evidence type="ECO:0000256" key="1">
    <source>
        <dbReference type="SAM" id="MobiDB-lite"/>
    </source>
</evidence>
<dbReference type="AlphaFoldDB" id="A0A5J4IUQ5"/>
<comment type="caution">
    <text evidence="2">The sequence shown here is derived from an EMBL/GenBank/DDBJ whole genome shotgun (WGS) entry which is preliminary data.</text>
</comment>
<keyword evidence="3" id="KW-1185">Reference proteome</keyword>
<gene>
    <name evidence="2" type="ORF">ULMA_05920</name>
</gene>
<evidence type="ECO:0000313" key="2">
    <source>
        <dbReference type="EMBL" id="GER58484.1"/>
    </source>
</evidence>
<accession>A0A5J4IUQ5</accession>
<dbReference type="Proteomes" id="UP000326509">
    <property type="component" value="Unassembled WGS sequence"/>
</dbReference>
<evidence type="ECO:0000313" key="3">
    <source>
        <dbReference type="Proteomes" id="UP000326509"/>
    </source>
</evidence>